<dbReference type="PANTHER" id="PTHR31302">
    <property type="entry name" value="TRANSMEMBRANE PROTEIN WITH METALLOPHOSPHOESTERASE DOMAIN-RELATED"/>
    <property type="match status" value="1"/>
</dbReference>
<keyword evidence="3" id="KW-0472">Membrane</keyword>
<feature type="domain" description="Calcineurin-like phosphoesterase" evidence="4">
    <location>
        <begin position="156"/>
        <end position="317"/>
    </location>
</feature>
<dbReference type="InterPro" id="IPR004843">
    <property type="entry name" value="Calcineurin-like_PHP"/>
</dbReference>
<sequence length="377" mass="41280">MSLFLAMFFLIYGGTHVYFFYRARAAFGFGAVVAVALALFLAVMAVMPLLVRITERQGLEGIARFLAWSGYCWMGVLFFFFSSSLAIDSYHLVLKAVALLSHRDLAAFRLSPLGAFRLAALYTVVVTVYSAFEARDIRTEHLTVPSAKLPADVPRLRIVQISDVHLGLIVREELLQRIVTSVRAAGPDILVSTGDLVDGQINNLANLVEPLAELHPRFGKYAVTGNHEYYAGPEQAFAFTRRAGFRLLHGEAATVAGITVAGVDDPVAVRLGLAPADQERRLMATLPPERFTLLLKHRPQLDSPPSPFDLMLSGHVHGGQLFPFGLVVRLSYPLMNGVHRLANGALLAVSRGTGTWGPPLRFLAPPEITIIDLQRTP</sequence>
<keyword evidence="2" id="KW-0378">Hydrolase</keyword>
<keyword evidence="6" id="KW-1185">Reference proteome</keyword>
<dbReference type="CDD" id="cd07385">
    <property type="entry name" value="MPP_YkuE_C"/>
    <property type="match status" value="1"/>
</dbReference>
<dbReference type="Gene3D" id="3.60.21.10">
    <property type="match status" value="1"/>
</dbReference>
<evidence type="ECO:0000256" key="2">
    <source>
        <dbReference type="ARBA" id="ARBA00022801"/>
    </source>
</evidence>
<evidence type="ECO:0000313" key="5">
    <source>
        <dbReference type="EMBL" id="BDV44141.1"/>
    </source>
</evidence>
<keyword evidence="3" id="KW-0812">Transmembrane</keyword>
<keyword evidence="3" id="KW-1133">Transmembrane helix</keyword>
<dbReference type="SUPFAM" id="SSF56300">
    <property type="entry name" value="Metallo-dependent phosphatases"/>
    <property type="match status" value="1"/>
</dbReference>
<dbReference type="EMBL" id="AP027151">
    <property type="protein sequence ID" value="BDV44141.1"/>
    <property type="molecule type" value="Genomic_DNA"/>
</dbReference>
<proteinExistence type="predicted"/>
<evidence type="ECO:0000259" key="4">
    <source>
        <dbReference type="Pfam" id="PF00149"/>
    </source>
</evidence>
<organism evidence="5 6">
    <name type="scientific">Geotalea uraniireducens</name>
    <dbReference type="NCBI Taxonomy" id="351604"/>
    <lineage>
        <taxon>Bacteria</taxon>
        <taxon>Pseudomonadati</taxon>
        <taxon>Thermodesulfobacteriota</taxon>
        <taxon>Desulfuromonadia</taxon>
        <taxon>Geobacterales</taxon>
        <taxon>Geobacteraceae</taxon>
        <taxon>Geotalea</taxon>
    </lineage>
</organism>
<dbReference type="Pfam" id="PF00149">
    <property type="entry name" value="Metallophos"/>
    <property type="match status" value="1"/>
</dbReference>
<accession>A0ABM8ENW4</accession>
<evidence type="ECO:0000256" key="3">
    <source>
        <dbReference type="SAM" id="Phobius"/>
    </source>
</evidence>
<gene>
    <name evidence="5" type="ORF">GURASL_30640</name>
</gene>
<dbReference type="PANTHER" id="PTHR31302:SF31">
    <property type="entry name" value="PHOSPHODIESTERASE YAEI"/>
    <property type="match status" value="1"/>
</dbReference>
<dbReference type="InterPro" id="IPR029052">
    <property type="entry name" value="Metallo-depent_PP-like"/>
</dbReference>
<name>A0ABM8ENW4_9BACT</name>
<dbReference type="RefSeq" id="WP_282000247.1">
    <property type="nucleotide sequence ID" value="NZ_AP027151.1"/>
</dbReference>
<protein>
    <submittedName>
        <fullName evidence="5">Serine/threonine phosphatase</fullName>
    </submittedName>
</protein>
<feature type="transmembrane region" description="Helical" evidence="3">
    <location>
        <begin position="65"/>
        <end position="87"/>
    </location>
</feature>
<evidence type="ECO:0000313" key="6">
    <source>
        <dbReference type="Proteomes" id="UP001317705"/>
    </source>
</evidence>
<feature type="transmembrane region" description="Helical" evidence="3">
    <location>
        <begin position="107"/>
        <end position="132"/>
    </location>
</feature>
<reference evidence="5 6" key="1">
    <citation type="submission" date="2022-12" db="EMBL/GenBank/DDBJ databases">
        <title>Polyphasic characterization of Geotalea uranireducens NIT-SL11 newly isolated from a complex of sewage sludge and microbially reduced graphene oxide.</title>
        <authorList>
            <person name="Xie L."/>
            <person name="Yoshida N."/>
            <person name="Meng L."/>
        </authorList>
    </citation>
    <scope>NUCLEOTIDE SEQUENCE [LARGE SCALE GENOMIC DNA]</scope>
    <source>
        <strain evidence="5 6">NIT-SL11</strain>
    </source>
</reference>
<dbReference type="InterPro" id="IPR051158">
    <property type="entry name" value="Metallophosphoesterase_sf"/>
</dbReference>
<dbReference type="Proteomes" id="UP001317705">
    <property type="component" value="Chromosome"/>
</dbReference>
<evidence type="ECO:0000256" key="1">
    <source>
        <dbReference type="ARBA" id="ARBA00022723"/>
    </source>
</evidence>
<keyword evidence="1" id="KW-0479">Metal-binding</keyword>
<feature type="transmembrane region" description="Helical" evidence="3">
    <location>
        <begin position="25"/>
        <end position="53"/>
    </location>
</feature>